<feature type="transmembrane region" description="Helical" evidence="1">
    <location>
        <begin position="119"/>
        <end position="137"/>
    </location>
</feature>
<organism evidence="2 3">
    <name type="scientific">Sinomicrobium weinanense</name>
    <dbReference type="NCBI Taxonomy" id="2842200"/>
    <lineage>
        <taxon>Bacteria</taxon>
        <taxon>Pseudomonadati</taxon>
        <taxon>Bacteroidota</taxon>
        <taxon>Flavobacteriia</taxon>
        <taxon>Flavobacteriales</taxon>
        <taxon>Flavobacteriaceae</taxon>
        <taxon>Sinomicrobium</taxon>
    </lineage>
</organism>
<keyword evidence="1" id="KW-0812">Transmembrane</keyword>
<sequence length="423" mass="47462">MATFHSETNLSDCLKAIEEKLGWGSGSDWSSQNFEQLSEKILEHTGVTISHNTLKRLWGRIPYHSTPSTATLNTLAKFTGYENWSAFCAGNSKETHIGKKNHRPVRDIRRWGKNGKRTALTAILIISALSALVILSFSRTGINKKDFGFTSKKIAEGLPNSVIFEVEASGANANDKIEIQQSWDVSKRQIINKEDSLVASVYYNPGYFDAKLVVNDQIVKQHGILIPSDGWLALMETDHEPVYFKPGEFKSEKGMAVSPELIRSYHVNAPVINTVVNYYWVEDFKELRVDDFEMETSLKNIPFQNYRSCQKSEIILYCEGEIILIPLSVKGCIADLNLHLLDRNIHGNRNNLSGFGVEFSSWVSVKCVSKDGALTIFVNDRVAYKASLEGKTNRVYGVKYRFEGTGAISGLKISNSKKVFLDI</sequence>
<comment type="caution">
    <text evidence="2">The sequence shown here is derived from an EMBL/GenBank/DDBJ whole genome shotgun (WGS) entry which is preliminary data.</text>
</comment>
<evidence type="ECO:0000313" key="2">
    <source>
        <dbReference type="EMBL" id="MBC9795716.1"/>
    </source>
</evidence>
<proteinExistence type="predicted"/>
<dbReference type="AlphaFoldDB" id="A0A926Q377"/>
<dbReference type="Proteomes" id="UP000653730">
    <property type="component" value="Unassembled WGS sequence"/>
</dbReference>
<protein>
    <submittedName>
        <fullName evidence="2">Uncharacterized protein</fullName>
    </submittedName>
</protein>
<keyword evidence="3" id="KW-1185">Reference proteome</keyword>
<reference evidence="2 3" key="1">
    <citation type="submission" date="2020-09" db="EMBL/GenBank/DDBJ databases">
        <title>Sinomicrobium weinanense sp. nov., a halophilic bacteria isolated from saline-alkali soil.</title>
        <authorList>
            <person name="Wu P."/>
            <person name="Ren H."/>
            <person name="Mei Y."/>
            <person name="Liang Y."/>
            <person name="Chen Z."/>
        </authorList>
    </citation>
    <scope>NUCLEOTIDE SEQUENCE [LARGE SCALE GENOMIC DNA]</scope>
    <source>
        <strain evidence="2 3">FJxs</strain>
    </source>
</reference>
<gene>
    <name evidence="2" type="ORF">IBL28_07050</name>
</gene>
<keyword evidence="1" id="KW-1133">Transmembrane helix</keyword>
<dbReference type="RefSeq" id="WP_187964865.1">
    <property type="nucleotide sequence ID" value="NZ_JACVDC010000014.1"/>
</dbReference>
<dbReference type="EMBL" id="JACVDC010000014">
    <property type="protein sequence ID" value="MBC9795716.1"/>
    <property type="molecule type" value="Genomic_DNA"/>
</dbReference>
<accession>A0A926Q377</accession>
<keyword evidence="1" id="KW-0472">Membrane</keyword>
<evidence type="ECO:0000313" key="3">
    <source>
        <dbReference type="Proteomes" id="UP000653730"/>
    </source>
</evidence>
<name>A0A926Q377_9FLAO</name>
<evidence type="ECO:0000256" key="1">
    <source>
        <dbReference type="SAM" id="Phobius"/>
    </source>
</evidence>